<sequence>MPVFPSFAKARNMLVLKELRMANEDKVVATTALLAAAPSTTYGLSGCHSSSSSATGNDGVNSFSTLWGLAMALSGC</sequence>
<accession>A0A6G1FCZ8</accession>
<evidence type="ECO:0000313" key="1">
    <source>
        <dbReference type="EMBL" id="KAF0934672.1"/>
    </source>
</evidence>
<proteinExistence type="predicted"/>
<dbReference type="EMBL" id="SPHZ02000001">
    <property type="protein sequence ID" value="KAF0934672.1"/>
    <property type="molecule type" value="Genomic_DNA"/>
</dbReference>
<evidence type="ECO:0000313" key="2">
    <source>
        <dbReference type="Proteomes" id="UP000479710"/>
    </source>
</evidence>
<name>A0A6G1FCZ8_9ORYZ</name>
<comment type="caution">
    <text evidence="1">The sequence shown here is derived from an EMBL/GenBank/DDBJ whole genome shotgun (WGS) entry which is preliminary data.</text>
</comment>
<protein>
    <submittedName>
        <fullName evidence="1">Uncharacterized protein</fullName>
    </submittedName>
</protein>
<dbReference type="Proteomes" id="UP000479710">
    <property type="component" value="Unassembled WGS sequence"/>
</dbReference>
<reference evidence="1 2" key="1">
    <citation type="submission" date="2019-11" db="EMBL/GenBank/DDBJ databases">
        <title>Whole genome sequence of Oryza granulata.</title>
        <authorList>
            <person name="Li W."/>
        </authorList>
    </citation>
    <scope>NUCLEOTIDE SEQUENCE [LARGE SCALE GENOMIC DNA]</scope>
    <source>
        <strain evidence="2">cv. Menghai</strain>
        <tissue evidence="1">Leaf</tissue>
    </source>
</reference>
<organism evidence="1 2">
    <name type="scientific">Oryza meyeriana var. granulata</name>
    <dbReference type="NCBI Taxonomy" id="110450"/>
    <lineage>
        <taxon>Eukaryota</taxon>
        <taxon>Viridiplantae</taxon>
        <taxon>Streptophyta</taxon>
        <taxon>Embryophyta</taxon>
        <taxon>Tracheophyta</taxon>
        <taxon>Spermatophyta</taxon>
        <taxon>Magnoliopsida</taxon>
        <taxon>Liliopsida</taxon>
        <taxon>Poales</taxon>
        <taxon>Poaceae</taxon>
        <taxon>BOP clade</taxon>
        <taxon>Oryzoideae</taxon>
        <taxon>Oryzeae</taxon>
        <taxon>Oryzinae</taxon>
        <taxon>Oryza</taxon>
        <taxon>Oryza meyeriana</taxon>
    </lineage>
</organism>
<dbReference type="AlphaFoldDB" id="A0A6G1FCZ8"/>
<gene>
    <name evidence="1" type="ORF">E2562_026420</name>
</gene>
<keyword evidence="2" id="KW-1185">Reference proteome</keyword>